<dbReference type="EMBL" id="CATOUU010000241">
    <property type="protein sequence ID" value="CAI9922031.1"/>
    <property type="molecule type" value="Genomic_DNA"/>
</dbReference>
<evidence type="ECO:0000256" key="2">
    <source>
        <dbReference type="SAM" id="MobiDB-lite"/>
    </source>
</evidence>
<comment type="caution">
    <text evidence="3">The sequence shown here is derived from an EMBL/GenBank/DDBJ whole genome shotgun (WGS) entry which is preliminary data.</text>
</comment>
<accession>A0AA86TMQ7</accession>
<name>A0AA86TMQ7_9EUKA</name>
<organism evidence="3">
    <name type="scientific">Hexamita inflata</name>
    <dbReference type="NCBI Taxonomy" id="28002"/>
    <lineage>
        <taxon>Eukaryota</taxon>
        <taxon>Metamonada</taxon>
        <taxon>Diplomonadida</taxon>
        <taxon>Hexamitidae</taxon>
        <taxon>Hexamitinae</taxon>
        <taxon>Hexamita</taxon>
    </lineage>
</organism>
<gene>
    <name evidence="4" type="ORF">HINF_LOCUS56333</name>
    <name evidence="3" type="ORF">HINF_LOCUS9676</name>
</gene>
<dbReference type="AlphaFoldDB" id="A0AA86TMQ7"/>
<evidence type="ECO:0000313" key="4">
    <source>
        <dbReference type="EMBL" id="CAL6073916.1"/>
    </source>
</evidence>
<proteinExistence type="predicted"/>
<keyword evidence="5" id="KW-1185">Reference proteome</keyword>
<evidence type="ECO:0000256" key="1">
    <source>
        <dbReference type="SAM" id="Coils"/>
    </source>
</evidence>
<feature type="coiled-coil region" evidence="1">
    <location>
        <begin position="83"/>
        <end position="110"/>
    </location>
</feature>
<sequence length="375" mass="43904">MNKVQIMIEKRTLQRQEQKDTQNTKNLILSQNKLQQARLKCSGLEQLISDKDIKLQETTYKYLTAMKQLHEAGQNQIDMQLQINQQAKELKEQQKLINQQQRLLSRAKNTEHILKYVDCLEVQKNVLFEINNIGLEFDHSFDIKNYFQSKAQAKVFYSKLIKLLEKQKGPDDIIDHINLKQEQRYSNLKLKTSLLQLSLLKYITLKDKYLLRITIQRQFKEVSRRLQLQLCLADELGVTISTKRLGTKHTNRVFIDKQLDDSEIKDLVNLADVVFKFMKGNKVDTLAFDQISDFWFTIKAGITDEWGSKKLVNQSKIIVDGHNNERAEKASRIMYSASRIQINSESVAEFVKPPKIVDENQKQRKRKSTNQKTTE</sequence>
<dbReference type="EMBL" id="CAXDID020000303">
    <property type="protein sequence ID" value="CAL6073916.1"/>
    <property type="molecule type" value="Genomic_DNA"/>
</dbReference>
<evidence type="ECO:0000313" key="3">
    <source>
        <dbReference type="EMBL" id="CAI9922031.1"/>
    </source>
</evidence>
<keyword evidence="1" id="KW-0175">Coiled coil</keyword>
<reference evidence="3" key="1">
    <citation type="submission" date="2023-06" db="EMBL/GenBank/DDBJ databases">
        <authorList>
            <person name="Kurt Z."/>
        </authorList>
    </citation>
    <scope>NUCLEOTIDE SEQUENCE</scope>
</reference>
<protein>
    <submittedName>
        <fullName evidence="4">Hypothetical_protein</fullName>
    </submittedName>
</protein>
<feature type="region of interest" description="Disordered" evidence="2">
    <location>
        <begin position="353"/>
        <end position="375"/>
    </location>
</feature>
<evidence type="ECO:0000313" key="5">
    <source>
        <dbReference type="Proteomes" id="UP001642409"/>
    </source>
</evidence>
<reference evidence="4 5" key="2">
    <citation type="submission" date="2024-07" db="EMBL/GenBank/DDBJ databases">
        <authorList>
            <person name="Akdeniz Z."/>
        </authorList>
    </citation>
    <scope>NUCLEOTIDE SEQUENCE [LARGE SCALE GENOMIC DNA]</scope>
</reference>
<dbReference type="Proteomes" id="UP001642409">
    <property type="component" value="Unassembled WGS sequence"/>
</dbReference>